<reference evidence="6 7" key="1">
    <citation type="journal article" date="2015" name="Genome Announc.">
        <title>Expanding the biotechnology potential of lactobacilli through comparative genomics of 213 strains and associated genera.</title>
        <authorList>
            <person name="Sun Z."/>
            <person name="Harris H.M."/>
            <person name="McCann A."/>
            <person name="Guo C."/>
            <person name="Argimon S."/>
            <person name="Zhang W."/>
            <person name="Yang X."/>
            <person name="Jeffery I.B."/>
            <person name="Cooney J.C."/>
            <person name="Kagawa T.F."/>
            <person name="Liu W."/>
            <person name="Song Y."/>
            <person name="Salvetti E."/>
            <person name="Wrobel A."/>
            <person name="Rasinkangas P."/>
            <person name="Parkhill J."/>
            <person name="Rea M.C."/>
            <person name="O'Sullivan O."/>
            <person name="Ritari J."/>
            <person name="Douillard F.P."/>
            <person name="Paul Ross R."/>
            <person name="Yang R."/>
            <person name="Briner A.E."/>
            <person name="Felis G.E."/>
            <person name="de Vos W.M."/>
            <person name="Barrangou R."/>
            <person name="Klaenhammer T.R."/>
            <person name="Caufield P.W."/>
            <person name="Cui Y."/>
            <person name="Zhang H."/>
            <person name="O'Toole P.W."/>
        </authorList>
    </citation>
    <scope>NUCLEOTIDE SEQUENCE [LARGE SCALE GENOMIC DNA]</scope>
    <source>
        <strain evidence="6 7">DSM 16230</strain>
    </source>
</reference>
<dbReference type="InterPro" id="IPR010899">
    <property type="entry name" value="UPF0344"/>
</dbReference>
<keyword evidence="1" id="KW-1003">Cell membrane</keyword>
<keyword evidence="2 5" id="KW-0812">Transmembrane</keyword>
<accession>A0A0R1V1Q9</accession>
<evidence type="ECO:0000256" key="5">
    <source>
        <dbReference type="SAM" id="Phobius"/>
    </source>
</evidence>
<organism evidence="6 7">
    <name type="scientific">Liquorilactobacillus satsumensis DSM 16230 = JCM 12392</name>
    <dbReference type="NCBI Taxonomy" id="1423801"/>
    <lineage>
        <taxon>Bacteria</taxon>
        <taxon>Bacillati</taxon>
        <taxon>Bacillota</taxon>
        <taxon>Bacilli</taxon>
        <taxon>Lactobacillales</taxon>
        <taxon>Lactobacillaceae</taxon>
        <taxon>Liquorilactobacillus</taxon>
    </lineage>
</organism>
<evidence type="ECO:0000313" key="7">
    <source>
        <dbReference type="Proteomes" id="UP000051166"/>
    </source>
</evidence>
<keyword evidence="3 5" id="KW-1133">Transmembrane helix</keyword>
<keyword evidence="4 5" id="KW-0472">Membrane</keyword>
<evidence type="ECO:0000256" key="3">
    <source>
        <dbReference type="ARBA" id="ARBA00022989"/>
    </source>
</evidence>
<evidence type="ECO:0000313" key="6">
    <source>
        <dbReference type="EMBL" id="KRL99060.1"/>
    </source>
</evidence>
<keyword evidence="7" id="KW-1185">Reference proteome</keyword>
<name>A0A0R1V1Q9_9LACO</name>
<evidence type="ECO:0000256" key="2">
    <source>
        <dbReference type="ARBA" id="ARBA00022692"/>
    </source>
</evidence>
<dbReference type="EMBL" id="AZFQ01000034">
    <property type="protein sequence ID" value="KRL99060.1"/>
    <property type="molecule type" value="Genomic_DNA"/>
</dbReference>
<feature type="transmembrane region" description="Helical" evidence="5">
    <location>
        <begin position="28"/>
        <end position="47"/>
    </location>
</feature>
<sequence length="84" mass="9277">MIARVCYLVAIISGIFLLEFTWQRALFLTIIKVLAAFGLLGLIEVAFARKLRGTLSGTMRWLTFGMCVLVGIIGLILAHGHPFI</sequence>
<dbReference type="Proteomes" id="UP000051166">
    <property type="component" value="Unassembled WGS sequence"/>
</dbReference>
<dbReference type="STRING" id="1423801.FD50_GL000332"/>
<gene>
    <name evidence="6" type="ORF">FD50_GL000332</name>
</gene>
<proteinExistence type="predicted"/>
<dbReference type="Pfam" id="PF07457">
    <property type="entry name" value="DUF1516"/>
    <property type="match status" value="1"/>
</dbReference>
<dbReference type="PATRIC" id="fig|1423801.4.peg.338"/>
<evidence type="ECO:0000256" key="1">
    <source>
        <dbReference type="ARBA" id="ARBA00022475"/>
    </source>
</evidence>
<protein>
    <submittedName>
        <fullName evidence="6">Uncharacterized protein</fullName>
    </submittedName>
</protein>
<dbReference type="AlphaFoldDB" id="A0A0R1V1Q9"/>
<comment type="caution">
    <text evidence="6">The sequence shown here is derived from an EMBL/GenBank/DDBJ whole genome shotgun (WGS) entry which is preliminary data.</text>
</comment>
<evidence type="ECO:0000256" key="4">
    <source>
        <dbReference type="ARBA" id="ARBA00023136"/>
    </source>
</evidence>
<feature type="transmembrane region" description="Helical" evidence="5">
    <location>
        <begin position="59"/>
        <end position="78"/>
    </location>
</feature>
<feature type="transmembrane region" description="Helical" evidence="5">
    <location>
        <begin position="5"/>
        <end position="22"/>
    </location>
</feature>